<reference evidence="1 2" key="1">
    <citation type="submission" date="2018-11" db="EMBL/GenBank/DDBJ databases">
        <title>Neisseria weixii sp. nov. isolated from the rectal contents of plateau pika (Ochotona cruzoniae).</title>
        <authorList>
            <person name="Zhang G."/>
        </authorList>
    </citation>
    <scope>NUCLEOTIDE SEQUENCE [LARGE SCALE GENOMIC DNA]</scope>
    <source>
        <strain evidence="1 2">10009</strain>
    </source>
</reference>
<organism evidence="1 2">
    <name type="scientific">Neisseria weixii</name>
    <dbReference type="NCBI Taxonomy" id="1853276"/>
    <lineage>
        <taxon>Bacteria</taxon>
        <taxon>Pseudomonadati</taxon>
        <taxon>Pseudomonadota</taxon>
        <taxon>Betaproteobacteria</taxon>
        <taxon>Neisseriales</taxon>
        <taxon>Neisseriaceae</taxon>
        <taxon>Neisseria</taxon>
    </lineage>
</organism>
<dbReference type="AlphaFoldDB" id="A0A3N4NG75"/>
<name>A0A3N4NG75_9NEIS</name>
<accession>A0A3N4NG75</accession>
<dbReference type="EMBL" id="RPFL01000002">
    <property type="protein sequence ID" value="RPD90459.1"/>
    <property type="molecule type" value="Genomic_DNA"/>
</dbReference>
<proteinExistence type="predicted"/>
<gene>
    <name evidence="1" type="ORF">EGK74_01540</name>
</gene>
<evidence type="ECO:0000313" key="2">
    <source>
        <dbReference type="Proteomes" id="UP000272412"/>
    </source>
</evidence>
<comment type="caution">
    <text evidence="1">The sequence shown here is derived from an EMBL/GenBank/DDBJ whole genome shotgun (WGS) entry which is preliminary data.</text>
</comment>
<dbReference type="RefSeq" id="WP_123803684.1">
    <property type="nucleotide sequence ID" value="NZ_JBHSPY010000002.1"/>
</dbReference>
<protein>
    <recommendedName>
        <fullName evidence="3">Lipoprotein</fullName>
    </recommendedName>
</protein>
<dbReference type="OrthoDB" id="8601913at2"/>
<evidence type="ECO:0008006" key="3">
    <source>
        <dbReference type="Google" id="ProtNLM"/>
    </source>
</evidence>
<dbReference type="Proteomes" id="UP000272412">
    <property type="component" value="Unassembled WGS sequence"/>
</dbReference>
<dbReference type="PROSITE" id="PS51257">
    <property type="entry name" value="PROKAR_LIPOPROTEIN"/>
    <property type="match status" value="1"/>
</dbReference>
<sequence length="216" mass="23977">MKKNVTLSLIAAAVLMAGCSDNKPSNSLFEKTINQYAKKQGICLPLVLNVQNPSAGDSFTQVPIGAPEIKLAEKDRKGNNINKTALKQLNILEKEDFYEKSKETMPVAPNSDETIKILVYKLTEKGGKQTRAKERMPHFCIGHQEVSKINWYTEPGPSNGMTVSRVSYEAKFVPEKWIGNLLKAGGNAKLPLDEVRVQTATLVKTSDGWKDSRELR</sequence>
<keyword evidence="2" id="KW-1185">Reference proteome</keyword>
<evidence type="ECO:0000313" key="1">
    <source>
        <dbReference type="EMBL" id="RPD90459.1"/>
    </source>
</evidence>